<gene>
    <name evidence="1" type="ORF">AF331_13010</name>
</gene>
<dbReference type="PATRIC" id="fig|189381.12.peg.2646"/>
<evidence type="ECO:0000313" key="2">
    <source>
        <dbReference type="Proteomes" id="UP000037405"/>
    </source>
</evidence>
<comment type="caution">
    <text evidence="1">The sequence shown here is derived from an EMBL/GenBank/DDBJ whole genome shotgun (WGS) entry which is preliminary data.</text>
</comment>
<dbReference type="AlphaFoldDB" id="A0A0M0G4Y8"/>
<evidence type="ECO:0008006" key="3">
    <source>
        <dbReference type="Google" id="ProtNLM"/>
    </source>
</evidence>
<name>A0A0M0G4Y8_9BACI</name>
<keyword evidence="2" id="KW-1185">Reference proteome</keyword>
<protein>
    <recommendedName>
        <fullName evidence="3">ABM domain-containing protein</fullName>
    </recommendedName>
</protein>
<proteinExistence type="predicted"/>
<reference evidence="2" key="1">
    <citation type="submission" date="2015-07" db="EMBL/GenBank/DDBJ databases">
        <title>Fjat-14235 jcm11544.</title>
        <authorList>
            <person name="Liu B."/>
            <person name="Wang J."/>
            <person name="Zhu Y."/>
            <person name="Liu G."/>
            <person name="Chen Q."/>
            <person name="Chen Z."/>
            <person name="Lan J."/>
            <person name="Che J."/>
            <person name="Ge C."/>
            <person name="Shi H."/>
            <person name="Pan Z."/>
            <person name="Liu X."/>
        </authorList>
    </citation>
    <scope>NUCLEOTIDE SEQUENCE [LARGE SCALE GENOMIC DNA]</scope>
    <source>
        <strain evidence="2">JCM 11544</strain>
    </source>
</reference>
<evidence type="ECO:0000313" key="1">
    <source>
        <dbReference type="EMBL" id="KON84915.1"/>
    </source>
</evidence>
<dbReference type="RefSeq" id="WP_053428520.1">
    <property type="nucleotide sequence ID" value="NZ_CP085398.1"/>
</dbReference>
<accession>A0A0M0G4Y8</accession>
<dbReference type="OrthoDB" id="2376332at2"/>
<sequence length="107" mass="13225">MFVKMYQYHIQEDKVDKYFQIQEKASMVYSQYIESHTMYLNSKADNTRWIEITRYKDEKEYIKSLKLINQQEEIQKLFQSFQSLLLTGKEEIIEEDFEIYIKKGEWK</sequence>
<dbReference type="Proteomes" id="UP000037405">
    <property type="component" value="Unassembled WGS sequence"/>
</dbReference>
<dbReference type="EMBL" id="LGUE01000004">
    <property type="protein sequence ID" value="KON84915.1"/>
    <property type="molecule type" value="Genomic_DNA"/>
</dbReference>
<organism evidence="1 2">
    <name type="scientific">Rossellomorea marisflavi</name>
    <dbReference type="NCBI Taxonomy" id="189381"/>
    <lineage>
        <taxon>Bacteria</taxon>
        <taxon>Bacillati</taxon>
        <taxon>Bacillota</taxon>
        <taxon>Bacilli</taxon>
        <taxon>Bacillales</taxon>
        <taxon>Bacillaceae</taxon>
        <taxon>Rossellomorea</taxon>
    </lineage>
</organism>